<name>A0ACA9Y8B5_9ASCO</name>
<sequence length="274" mass="31663">MLRRIPFKRFVRSYAVRSEYDSPFDYLPKNRKKPFISWKATLFFIGLGSYISYSEVILDRYAEFTEMEEKNDFLPIKLKYKLTQLPIYQKLMKNGWTRFETWEDFNHNILDHQNFTKKDDIDGVTGTILSHTLSKPGGFLIKPVIFAKDDETVTLVHAGYRLCGYPFIVHGGIIATMLNETFKRNAALSSFTKSGYKGDFKVENISINYKYPSFANQFLIIKTKKIPMEGENDKLIKLETIIENEGGKILVKSQAVLHDTGYVSKSSLKKFIGL</sequence>
<reference evidence="1" key="1">
    <citation type="submission" date="2022-06" db="EMBL/GenBank/DDBJ databases">
        <authorList>
            <person name="Legras J.-L."/>
            <person name="Devillers H."/>
            <person name="Grondin C."/>
        </authorList>
    </citation>
    <scope>NUCLEOTIDE SEQUENCE</scope>
    <source>
        <strain evidence="1">CLIB 1444</strain>
    </source>
</reference>
<accession>A0ACA9Y8B5</accession>
<protein>
    <submittedName>
        <fullName evidence="1">Uncharacterized mitochondrial membrane protein Fmp10p</fullName>
    </submittedName>
</protein>
<evidence type="ECO:0000313" key="2">
    <source>
        <dbReference type="Proteomes" id="UP001152531"/>
    </source>
</evidence>
<dbReference type="EMBL" id="CALSDN010000005">
    <property type="protein sequence ID" value="CAH6721094.1"/>
    <property type="molecule type" value="Genomic_DNA"/>
</dbReference>
<keyword evidence="2" id="KW-1185">Reference proteome</keyword>
<proteinExistence type="predicted"/>
<evidence type="ECO:0000313" key="1">
    <source>
        <dbReference type="EMBL" id="CAH6721094.1"/>
    </source>
</evidence>
<comment type="caution">
    <text evidence="1">The sequence shown here is derived from an EMBL/GenBank/DDBJ whole genome shotgun (WGS) entry which is preliminary data.</text>
</comment>
<organism evidence="1 2">
    <name type="scientific">[Candida] jaroonii</name>
    <dbReference type="NCBI Taxonomy" id="467808"/>
    <lineage>
        <taxon>Eukaryota</taxon>
        <taxon>Fungi</taxon>
        <taxon>Dikarya</taxon>
        <taxon>Ascomycota</taxon>
        <taxon>Saccharomycotina</taxon>
        <taxon>Pichiomycetes</taxon>
        <taxon>Debaryomycetaceae</taxon>
        <taxon>Yamadazyma</taxon>
    </lineage>
</organism>
<dbReference type="Proteomes" id="UP001152531">
    <property type="component" value="Unassembled WGS sequence"/>
</dbReference>
<gene>
    <name evidence="1" type="ORF">CLIB1444_05S03444</name>
</gene>